<proteinExistence type="predicted"/>
<sequence>MIAELLFCSAATGGDFFWVSSVTAIAVVAFFSTNGALFCFRVVF</sequence>
<name>A0A396IVS5_MEDTR</name>
<gene>
    <name evidence="2" type="ORF">MtrunA17_Chr3g0128681</name>
</gene>
<evidence type="ECO:0000256" key="1">
    <source>
        <dbReference type="SAM" id="Phobius"/>
    </source>
</evidence>
<dbReference type="AlphaFoldDB" id="A0A396IVS5"/>
<dbReference type="EMBL" id="PSQE01000003">
    <property type="protein sequence ID" value="RHN69799.1"/>
    <property type="molecule type" value="Genomic_DNA"/>
</dbReference>
<feature type="transmembrane region" description="Helical" evidence="1">
    <location>
        <begin position="16"/>
        <end position="40"/>
    </location>
</feature>
<evidence type="ECO:0000313" key="2">
    <source>
        <dbReference type="EMBL" id="RHN69799.1"/>
    </source>
</evidence>
<evidence type="ECO:0008006" key="3">
    <source>
        <dbReference type="Google" id="ProtNLM"/>
    </source>
</evidence>
<dbReference type="Gramene" id="rna18314">
    <property type="protein sequence ID" value="RHN69799.1"/>
    <property type="gene ID" value="gene18314"/>
</dbReference>
<protein>
    <recommendedName>
        <fullName evidence="3">Transmembrane protein</fullName>
    </recommendedName>
</protein>
<organism evidence="2">
    <name type="scientific">Medicago truncatula</name>
    <name type="common">Barrel medic</name>
    <name type="synonym">Medicago tribuloides</name>
    <dbReference type="NCBI Taxonomy" id="3880"/>
    <lineage>
        <taxon>Eukaryota</taxon>
        <taxon>Viridiplantae</taxon>
        <taxon>Streptophyta</taxon>
        <taxon>Embryophyta</taxon>
        <taxon>Tracheophyta</taxon>
        <taxon>Spermatophyta</taxon>
        <taxon>Magnoliopsida</taxon>
        <taxon>eudicotyledons</taxon>
        <taxon>Gunneridae</taxon>
        <taxon>Pentapetalae</taxon>
        <taxon>rosids</taxon>
        <taxon>fabids</taxon>
        <taxon>Fabales</taxon>
        <taxon>Fabaceae</taxon>
        <taxon>Papilionoideae</taxon>
        <taxon>50 kb inversion clade</taxon>
        <taxon>NPAAA clade</taxon>
        <taxon>Hologalegina</taxon>
        <taxon>IRL clade</taxon>
        <taxon>Trifolieae</taxon>
        <taxon>Medicago</taxon>
    </lineage>
</organism>
<keyword evidence="1" id="KW-0812">Transmembrane</keyword>
<keyword evidence="1" id="KW-1133">Transmembrane helix</keyword>
<dbReference type="Proteomes" id="UP000265566">
    <property type="component" value="Chromosome 3"/>
</dbReference>
<reference evidence="2" key="1">
    <citation type="journal article" date="2018" name="Nat. Plants">
        <title>Whole-genome landscape of Medicago truncatula symbiotic genes.</title>
        <authorList>
            <person name="Pecrix Y."/>
            <person name="Gamas P."/>
            <person name="Carrere S."/>
        </authorList>
    </citation>
    <scope>NUCLEOTIDE SEQUENCE</scope>
    <source>
        <tissue evidence="2">Leaves</tissue>
    </source>
</reference>
<accession>A0A396IVS5</accession>
<comment type="caution">
    <text evidence="2">The sequence shown here is derived from an EMBL/GenBank/DDBJ whole genome shotgun (WGS) entry which is preliminary data.</text>
</comment>
<keyword evidence="1" id="KW-0472">Membrane</keyword>